<reference evidence="1 2" key="1">
    <citation type="journal article" date="2015" name="J. Virol.">
        <title>Sinorhizobium meliloti Phage ?M9 Defines a New Group of T4 Superfamily Phages with Unusual Genomic Features but a Common T=16 Capsid.</title>
        <authorList>
            <person name="Johnson M.C."/>
            <person name="Tatum K.B."/>
            <person name="Lynn J.S."/>
            <person name="Brewer T.E."/>
            <person name="Lu S."/>
            <person name="Washburn B.K."/>
            <person name="Stroupe M.E."/>
            <person name="Jones K.M."/>
        </authorList>
    </citation>
    <scope>NUCLEOTIDE SEQUENCE [LARGE SCALE GENOMIC DNA]</scope>
</reference>
<dbReference type="RefSeq" id="YP_009189460.1">
    <property type="nucleotide sequence ID" value="NC_028676.1"/>
</dbReference>
<reference evidence="2" key="2">
    <citation type="submission" date="2015-03" db="EMBL/GenBank/DDBJ databases">
        <title>The genome and structure of Sinorhizobium meliloti phage phiM9.</title>
        <authorList>
            <person name="Johnson M.C."/>
            <person name="Tatum K.B."/>
            <person name="Lynn J.S."/>
            <person name="Brewer T.E."/>
            <person name="Washburn B.K."/>
            <person name="Stroupe M.E."/>
            <person name="Jones K.M."/>
        </authorList>
    </citation>
    <scope>NUCLEOTIDE SEQUENCE [LARGE SCALE GENOMIC DNA]</scope>
</reference>
<keyword evidence="2" id="KW-1185">Reference proteome</keyword>
<evidence type="ECO:0000313" key="1">
    <source>
        <dbReference type="EMBL" id="AKE44706.1"/>
    </source>
</evidence>
<dbReference type="EMBL" id="KP881232">
    <property type="protein sequence ID" value="AKE44706.1"/>
    <property type="molecule type" value="Genomic_DNA"/>
</dbReference>
<dbReference type="Proteomes" id="UP000033804">
    <property type="component" value="Segment"/>
</dbReference>
<name>A0A0F6THH2_9CAUD</name>
<organism evidence="1 2">
    <name type="scientific">Sinorhizobium phage phiM9</name>
    <dbReference type="NCBI Taxonomy" id="1636182"/>
    <lineage>
        <taxon>Viruses</taxon>
        <taxon>Duplodnaviria</taxon>
        <taxon>Heunggongvirae</taxon>
        <taxon>Uroviricota</taxon>
        <taxon>Caudoviricetes</taxon>
        <taxon>Pootjesviridae</taxon>
        <taxon>Emnonavirus</taxon>
        <taxon>Emnonavirus phiM9</taxon>
    </lineage>
</organism>
<sequence length="89" mass="9912">MNEPGAHGTIVKITTNVGTVYIGVLDCYLPEQQAVQIKRAGIVKAFHKWFNETWIAEGIIAKIEKPTASELVDYMKNGRDVHQTIGMIN</sequence>
<proteinExistence type="predicted"/>
<accession>A0A0F6THH2</accession>
<evidence type="ECO:0000313" key="2">
    <source>
        <dbReference type="Proteomes" id="UP000033804"/>
    </source>
</evidence>
<protein>
    <submittedName>
        <fullName evidence="1">Uncharacterized protein</fullName>
    </submittedName>
</protein>
<gene>
    <name evidence="1" type="ORF">Sm_phiM9_076</name>
</gene>
<dbReference type="KEGG" id="vg:26517758"/>
<dbReference type="GeneID" id="26517758"/>